<dbReference type="PANTHER" id="PTHR35601">
    <property type="entry name" value="TOXIN RELE"/>
    <property type="match status" value="1"/>
</dbReference>
<dbReference type="Gene3D" id="3.30.2310.20">
    <property type="entry name" value="RelE-like"/>
    <property type="match status" value="1"/>
</dbReference>
<dbReference type="SUPFAM" id="SSF143011">
    <property type="entry name" value="RelE-like"/>
    <property type="match status" value="1"/>
</dbReference>
<accession>A0ABY7GI94</accession>
<dbReference type="NCBIfam" id="TIGR02385">
    <property type="entry name" value="RelE_StbE"/>
    <property type="match status" value="1"/>
</dbReference>
<keyword evidence="4" id="KW-1185">Reference proteome</keyword>
<dbReference type="PANTHER" id="PTHR35601:SF1">
    <property type="entry name" value="TOXIN RELE"/>
    <property type="match status" value="1"/>
</dbReference>
<dbReference type="InterPro" id="IPR035093">
    <property type="entry name" value="RelE/ParE_toxin_dom_sf"/>
</dbReference>
<evidence type="ECO:0000256" key="2">
    <source>
        <dbReference type="ARBA" id="ARBA00022649"/>
    </source>
</evidence>
<proteinExistence type="inferred from homology"/>
<evidence type="ECO:0000313" key="3">
    <source>
        <dbReference type="EMBL" id="WAR44717.1"/>
    </source>
</evidence>
<dbReference type="Pfam" id="PF05016">
    <property type="entry name" value="ParE_toxin"/>
    <property type="match status" value="1"/>
</dbReference>
<reference evidence="3" key="1">
    <citation type="submission" date="2022-11" db="EMBL/GenBank/DDBJ databases">
        <title>Methylomonas rapida sp. nov., Carotenoid-Producing Obligate Methanotrophs with High Growth Characteristics and Biotechnological Potential.</title>
        <authorList>
            <person name="Tikhonova E.N."/>
            <person name="Suleimanov R.Z."/>
            <person name="Miroshnikov K."/>
            <person name="Oshkin I.Y."/>
            <person name="Belova S.E."/>
            <person name="Danilova O.V."/>
            <person name="Ashikhmin A."/>
            <person name="Konopkin A."/>
            <person name="But S.Y."/>
            <person name="Khmelenina V.N."/>
            <person name="Kuznetsov N."/>
            <person name="Pimenov N.V."/>
            <person name="Dedysh S.N."/>
        </authorList>
    </citation>
    <scope>NUCLEOTIDE SEQUENCE</scope>
    <source>
        <strain evidence="3">MP1</strain>
    </source>
</reference>
<organism evidence="3 4">
    <name type="scientific">Methylomonas rapida</name>
    <dbReference type="NCBI Taxonomy" id="2963939"/>
    <lineage>
        <taxon>Bacteria</taxon>
        <taxon>Pseudomonadati</taxon>
        <taxon>Pseudomonadota</taxon>
        <taxon>Gammaproteobacteria</taxon>
        <taxon>Methylococcales</taxon>
        <taxon>Methylococcaceae</taxon>
        <taxon>Methylomonas</taxon>
    </lineage>
</organism>
<keyword evidence="2" id="KW-1277">Toxin-antitoxin system</keyword>
<protein>
    <submittedName>
        <fullName evidence="3">Type II toxin-antitoxin system RelE/ParE family toxin</fullName>
    </submittedName>
</protein>
<comment type="similarity">
    <text evidence="1">Belongs to the RelE toxin family.</text>
</comment>
<sequence>MAWTVKLSDDAKRDLQKLDKPIQKRIAAFLQERIQAAENPRASGKALQGNLSGLWRYRVGDYRLLCRFEDEELVVLVIEIGHRREIYR</sequence>
<dbReference type="Proteomes" id="UP001162780">
    <property type="component" value="Chromosome"/>
</dbReference>
<dbReference type="RefSeq" id="WP_255189690.1">
    <property type="nucleotide sequence ID" value="NZ_CP113517.1"/>
</dbReference>
<gene>
    <name evidence="3" type="ORF">NM686_020640</name>
</gene>
<evidence type="ECO:0000256" key="1">
    <source>
        <dbReference type="ARBA" id="ARBA00006226"/>
    </source>
</evidence>
<evidence type="ECO:0000313" key="4">
    <source>
        <dbReference type="Proteomes" id="UP001162780"/>
    </source>
</evidence>
<dbReference type="InterPro" id="IPR007712">
    <property type="entry name" value="RelE/ParE_toxin"/>
</dbReference>
<dbReference type="EMBL" id="CP113517">
    <property type="protein sequence ID" value="WAR44717.1"/>
    <property type="molecule type" value="Genomic_DNA"/>
</dbReference>
<name>A0ABY7GI94_9GAMM</name>